<dbReference type="EMBL" id="CARXXK010001060">
    <property type="protein sequence ID" value="CAI6372665.1"/>
    <property type="molecule type" value="Genomic_DNA"/>
</dbReference>
<reference evidence="2 3" key="1">
    <citation type="submission" date="2023-01" db="EMBL/GenBank/DDBJ databases">
        <authorList>
            <person name="Whitehead M."/>
        </authorList>
    </citation>
    <scope>NUCLEOTIDE SEQUENCE [LARGE SCALE GENOMIC DNA]</scope>
</reference>
<gene>
    <name evidence="2" type="ORF">MEUPH1_LOCUS26508</name>
</gene>
<dbReference type="Proteomes" id="UP001160148">
    <property type="component" value="Unassembled WGS sequence"/>
</dbReference>
<organism evidence="2 3">
    <name type="scientific">Macrosiphum euphorbiae</name>
    <name type="common">potato aphid</name>
    <dbReference type="NCBI Taxonomy" id="13131"/>
    <lineage>
        <taxon>Eukaryota</taxon>
        <taxon>Metazoa</taxon>
        <taxon>Ecdysozoa</taxon>
        <taxon>Arthropoda</taxon>
        <taxon>Hexapoda</taxon>
        <taxon>Insecta</taxon>
        <taxon>Pterygota</taxon>
        <taxon>Neoptera</taxon>
        <taxon>Paraneoptera</taxon>
        <taxon>Hemiptera</taxon>
        <taxon>Sternorrhyncha</taxon>
        <taxon>Aphidomorpha</taxon>
        <taxon>Aphidoidea</taxon>
        <taxon>Aphididae</taxon>
        <taxon>Macrosiphini</taxon>
        <taxon>Macrosiphum</taxon>
    </lineage>
</organism>
<keyword evidence="3" id="KW-1185">Reference proteome</keyword>
<dbReference type="InterPro" id="IPR025398">
    <property type="entry name" value="DUF4371"/>
</dbReference>
<feature type="domain" description="DUF4371" evidence="1">
    <location>
        <begin position="2"/>
        <end position="87"/>
    </location>
</feature>
<dbReference type="AlphaFoldDB" id="A0AAV0XVR8"/>
<protein>
    <recommendedName>
        <fullName evidence="1">DUF4371 domain-containing protein</fullName>
    </recommendedName>
</protein>
<accession>A0AAV0XVR8</accession>
<name>A0AAV0XVR8_9HEMI</name>
<evidence type="ECO:0000313" key="3">
    <source>
        <dbReference type="Proteomes" id="UP001160148"/>
    </source>
</evidence>
<sequence length="108" mass="12262">MMDCTPDISHQEQLSLIIRVVDMDIDNEHSDPIIKEMFMEFINVESTTGLNLTNVLLEKLKNNNIDINNCRGQCYDNGANMKGQYKGAHARIKTLSSRAFLPHALQII</sequence>
<dbReference type="PANTHER" id="PTHR45749">
    <property type="match status" value="1"/>
</dbReference>
<proteinExistence type="predicted"/>
<dbReference type="PANTHER" id="PTHR45749:SF21">
    <property type="entry name" value="DUF4371 DOMAIN-CONTAINING PROTEIN"/>
    <property type="match status" value="1"/>
</dbReference>
<evidence type="ECO:0000313" key="2">
    <source>
        <dbReference type="EMBL" id="CAI6372665.1"/>
    </source>
</evidence>
<comment type="caution">
    <text evidence="2">The sequence shown here is derived from an EMBL/GenBank/DDBJ whole genome shotgun (WGS) entry which is preliminary data.</text>
</comment>
<dbReference type="Pfam" id="PF14291">
    <property type="entry name" value="DUF4371"/>
    <property type="match status" value="1"/>
</dbReference>
<evidence type="ECO:0000259" key="1">
    <source>
        <dbReference type="Pfam" id="PF14291"/>
    </source>
</evidence>